<evidence type="ECO:0000313" key="3">
    <source>
        <dbReference type="Proteomes" id="UP000295804"/>
    </source>
</evidence>
<feature type="compositionally biased region" description="Polar residues" evidence="1">
    <location>
        <begin position="248"/>
        <end position="262"/>
    </location>
</feature>
<accession>A0A4R7V5R4</accession>
<name>A0A4R7V5R4_9PSED</name>
<proteinExistence type="predicted"/>
<feature type="compositionally biased region" description="Low complexity" evidence="1">
    <location>
        <begin position="31"/>
        <end position="70"/>
    </location>
</feature>
<evidence type="ECO:0000313" key="2">
    <source>
        <dbReference type="EMBL" id="TDV42876.1"/>
    </source>
</evidence>
<dbReference type="AlphaFoldDB" id="A0A4R7V5R4"/>
<organism evidence="2 3">
    <name type="scientific">Pseudomonas helmanticensis</name>
    <dbReference type="NCBI Taxonomy" id="1471381"/>
    <lineage>
        <taxon>Bacteria</taxon>
        <taxon>Pseudomonadati</taxon>
        <taxon>Pseudomonadota</taxon>
        <taxon>Gammaproteobacteria</taxon>
        <taxon>Pseudomonadales</taxon>
        <taxon>Pseudomonadaceae</taxon>
        <taxon>Pseudomonas</taxon>
    </lineage>
</organism>
<comment type="caution">
    <text evidence="2">The sequence shown here is derived from an EMBL/GenBank/DDBJ whole genome shotgun (WGS) entry which is preliminary data.</text>
</comment>
<evidence type="ECO:0000256" key="1">
    <source>
        <dbReference type="SAM" id="MobiDB-lite"/>
    </source>
</evidence>
<gene>
    <name evidence="2" type="ORF">EDF87_1131</name>
</gene>
<feature type="region of interest" description="Disordered" evidence="1">
    <location>
        <begin position="1"/>
        <end position="70"/>
    </location>
</feature>
<sequence length="262" mass="28385">MKDSKTQATAPPGKWNSTPPTGLSLPTDFHTPPNTKTCATAAPTTSAPSTSSPQGFPAKTSASPAAAPATKPPEAYAANAAACFGKSYASSKRHNLAGWCLRMSLTCSLSTIAKTLKQSSGPLRTAGMWDAGECLMLNISESPNNVVEYSWSQVINECPPSSCWLTPRQWKQYLQRLSRSNGHAPRMHGLPILYWQTKPAPRSLWAVPLSSLTRTDGIRWLSGSERLNMMGFASDWMRPTLQRLSLPETPSSRKSHNGSPKN</sequence>
<protein>
    <submittedName>
        <fullName evidence="2">Uncharacterized protein</fullName>
    </submittedName>
</protein>
<dbReference type="EMBL" id="SOCQ01000013">
    <property type="protein sequence ID" value="TDV42876.1"/>
    <property type="molecule type" value="Genomic_DNA"/>
</dbReference>
<feature type="region of interest" description="Disordered" evidence="1">
    <location>
        <begin position="243"/>
        <end position="262"/>
    </location>
</feature>
<dbReference type="Proteomes" id="UP000295804">
    <property type="component" value="Unassembled WGS sequence"/>
</dbReference>
<reference evidence="2 3" key="1">
    <citation type="submission" date="2019-03" db="EMBL/GenBank/DDBJ databases">
        <title>Genomic analyses of the natural microbiome of Caenorhabditis elegans.</title>
        <authorList>
            <person name="Samuel B."/>
        </authorList>
    </citation>
    <scope>NUCLEOTIDE SEQUENCE [LARGE SCALE GENOMIC DNA]</scope>
    <source>
        <strain evidence="2 3">BIGb0525</strain>
    </source>
</reference>